<accession>A0ACC0CL45</accession>
<sequence>MELLNTMENQHVGTSSFLDGRYSHSLTDVSLASTVPVASSLDGKHETRSDVPSPFYTQEEGSYRFTSLRKPVPSTASLPTITATSADAPLLTSTSQSRRRVISKRGSNWNWEFFALFFSFSSMAAMVALLAYVDGCPLAQWNGILSLNALVSTLGAISRTSMGFAISSCLAQAKWNWFKRRTDTLITFDRFDEASRGPWGSLWLVIWLRASHWVVVGAIVTIILIGFEPFLQAVISYSGEMDPSTTSRAHIGRSEVIDVGLYFSDGSSITFGVNLPNNSSVELVSYKYLADLGMLSAFNSGVYNAYSTGQTTSFVCPTANCTWPTFTSLAVCSACSDVASYLRASKQEGTNLGTRPLPTNAGLYSNYTTYSLPRLNITNPSEISGLEREGSVHSSAYMAATIITDPGLTLSFNDLTTMITAIQVIRAAEGYETGELIWDDTPLSATECALYFCVNAYRSVVDKGILKEHIVSSWAERDFSTYRDVEESKNFDLFEKWNNYSFYVETGDFARTDLELFIPKEDVEKYGLSDDAAIRFRLTQRTVGSTTHYVNDKLLNSNMIWPATDFQSQLPAAQTLYQSEDLSTTFDKIAWSVSDWIRDISNITQEGIGEEWVTHIHVEWPYMVLPLLTIVLGLLFCLSSMLETRRLHLEPWKTDMVATLTYSVDAETRAQLRHADRNGYLEKSIKAMTAKFEDVGCGLELRTQQG</sequence>
<comment type="caution">
    <text evidence="1">The sequence shown here is derived from an EMBL/GenBank/DDBJ whole genome shotgun (WGS) entry which is preliminary data.</text>
</comment>
<evidence type="ECO:0000313" key="2">
    <source>
        <dbReference type="Proteomes" id="UP001497680"/>
    </source>
</evidence>
<name>A0ACC0CL45_9PEZI</name>
<reference evidence="1 2" key="1">
    <citation type="journal article" date="2022" name="New Phytol.">
        <title>Ecological generalism drives hyperdiversity of secondary metabolite gene clusters in xylarialean endophytes.</title>
        <authorList>
            <person name="Franco M.E.E."/>
            <person name="Wisecaver J.H."/>
            <person name="Arnold A.E."/>
            <person name="Ju Y.M."/>
            <person name="Slot J.C."/>
            <person name="Ahrendt S."/>
            <person name="Moore L.P."/>
            <person name="Eastman K.E."/>
            <person name="Scott K."/>
            <person name="Konkel Z."/>
            <person name="Mondo S.J."/>
            <person name="Kuo A."/>
            <person name="Hayes R.D."/>
            <person name="Haridas S."/>
            <person name="Andreopoulos B."/>
            <person name="Riley R."/>
            <person name="LaButti K."/>
            <person name="Pangilinan J."/>
            <person name="Lipzen A."/>
            <person name="Amirebrahimi M."/>
            <person name="Yan J."/>
            <person name="Adam C."/>
            <person name="Keymanesh K."/>
            <person name="Ng V."/>
            <person name="Louie K."/>
            <person name="Northen T."/>
            <person name="Drula E."/>
            <person name="Henrissat B."/>
            <person name="Hsieh H.M."/>
            <person name="Youens-Clark K."/>
            <person name="Lutzoni F."/>
            <person name="Miadlikowska J."/>
            <person name="Eastwood D.C."/>
            <person name="Hamelin R.C."/>
            <person name="Grigoriev I.V."/>
            <person name="U'Ren J.M."/>
        </authorList>
    </citation>
    <scope>NUCLEOTIDE SEQUENCE [LARGE SCALE GENOMIC DNA]</scope>
    <source>
        <strain evidence="1 2">ER1909</strain>
    </source>
</reference>
<organism evidence="1 2">
    <name type="scientific">Hypoxylon rubiginosum</name>
    <dbReference type="NCBI Taxonomy" id="110542"/>
    <lineage>
        <taxon>Eukaryota</taxon>
        <taxon>Fungi</taxon>
        <taxon>Dikarya</taxon>
        <taxon>Ascomycota</taxon>
        <taxon>Pezizomycotina</taxon>
        <taxon>Sordariomycetes</taxon>
        <taxon>Xylariomycetidae</taxon>
        <taxon>Xylariales</taxon>
        <taxon>Hypoxylaceae</taxon>
        <taxon>Hypoxylon</taxon>
    </lineage>
</organism>
<evidence type="ECO:0000313" key="1">
    <source>
        <dbReference type="EMBL" id="KAI6081182.1"/>
    </source>
</evidence>
<proteinExistence type="predicted"/>
<dbReference type="EMBL" id="MU394404">
    <property type="protein sequence ID" value="KAI6081182.1"/>
    <property type="molecule type" value="Genomic_DNA"/>
</dbReference>
<protein>
    <submittedName>
        <fullName evidence="1">Uncharacterized protein</fullName>
    </submittedName>
</protein>
<keyword evidence="2" id="KW-1185">Reference proteome</keyword>
<gene>
    <name evidence="1" type="ORF">F4821DRAFT_249827</name>
</gene>
<dbReference type="Proteomes" id="UP001497680">
    <property type="component" value="Unassembled WGS sequence"/>
</dbReference>